<accession>A0A1F4UZ04</accession>
<gene>
    <name evidence="2" type="ORF">A3A69_01010</name>
</gene>
<protein>
    <submittedName>
        <fullName evidence="2">Uncharacterized protein</fullName>
    </submittedName>
</protein>
<dbReference type="EMBL" id="MEVF01000008">
    <property type="protein sequence ID" value="OGC50177.1"/>
    <property type="molecule type" value="Genomic_DNA"/>
</dbReference>
<feature type="transmembrane region" description="Helical" evidence="1">
    <location>
        <begin position="448"/>
        <end position="470"/>
    </location>
</feature>
<feature type="transmembrane region" description="Helical" evidence="1">
    <location>
        <begin position="279"/>
        <end position="301"/>
    </location>
</feature>
<name>A0A1F4UZ04_UNCKA</name>
<reference evidence="2 3" key="1">
    <citation type="journal article" date="2016" name="Nat. Commun.">
        <title>Thousands of microbial genomes shed light on interconnected biogeochemical processes in an aquifer system.</title>
        <authorList>
            <person name="Anantharaman K."/>
            <person name="Brown C.T."/>
            <person name="Hug L.A."/>
            <person name="Sharon I."/>
            <person name="Castelle C.J."/>
            <person name="Probst A.J."/>
            <person name="Thomas B.C."/>
            <person name="Singh A."/>
            <person name="Wilkins M.J."/>
            <person name="Karaoz U."/>
            <person name="Brodie E.L."/>
            <person name="Williams K.H."/>
            <person name="Hubbard S.S."/>
            <person name="Banfield J.F."/>
        </authorList>
    </citation>
    <scope>NUCLEOTIDE SEQUENCE [LARGE SCALE GENOMIC DNA]</scope>
</reference>
<feature type="transmembrane region" description="Helical" evidence="1">
    <location>
        <begin position="242"/>
        <end position="259"/>
    </location>
</feature>
<feature type="transmembrane region" description="Helical" evidence="1">
    <location>
        <begin position="353"/>
        <end position="373"/>
    </location>
</feature>
<organism evidence="2 3">
    <name type="scientific">candidate division WWE3 bacterium RIFCSPLOWO2_01_FULL_37_15</name>
    <dbReference type="NCBI Taxonomy" id="1802622"/>
    <lineage>
        <taxon>Bacteria</taxon>
        <taxon>Katanobacteria</taxon>
    </lineage>
</organism>
<evidence type="ECO:0000313" key="2">
    <source>
        <dbReference type="EMBL" id="OGC50177.1"/>
    </source>
</evidence>
<keyword evidence="1" id="KW-0812">Transmembrane</keyword>
<comment type="caution">
    <text evidence="2">The sequence shown here is derived from an EMBL/GenBank/DDBJ whole genome shotgun (WGS) entry which is preliminary data.</text>
</comment>
<sequence>MKKNSKRKKVFEPLVIGLETTLLCFFQLYEKILIMRGHFKKIVLFSFVFVVLSALALVSQVEVYALDPSQPALCQSEEILWDKFVNAYPALDLRRTTGSIMIYGLSGGPMTLTTGLDTNTVGKCAAVFMNDAGKTDVTCVDIDPAKCETVNQVPSPTTTSNGSLVYDIEGYSRNNVSGSLLGIANFVQGIVINEPVPVNLALFWNDSVSRVPFFGKALAAESRYSGPFLDLILGIWKVTRNFAFGILSAVMVVIGIMIMSRKKLNPQVYVTAQTALPRVVLAVILIAFSYPIGAAIASMGWTMGFSFHDFISKIDWGAGTAGSGGTGLLAGGIGGIIVLLIGHGIAVAGVGAFVIPVLIITAIICLILFIIAFLKILQIYFKMIISIIGAPIVFALSAIPGNETSMTNWFKQMVAYGLSIPAVWGMIGITIQFVTSMILSMFTQGLQAAGYTLFGIAFAPVMLIYGFYLATKMPHYVDGWVMGEQKKPGGKR</sequence>
<feature type="transmembrane region" description="Helical" evidence="1">
    <location>
        <begin position="42"/>
        <end position="66"/>
    </location>
</feature>
<keyword evidence="1" id="KW-1133">Transmembrane helix</keyword>
<feature type="transmembrane region" description="Helical" evidence="1">
    <location>
        <begin position="321"/>
        <end position="341"/>
    </location>
</feature>
<evidence type="ECO:0000313" key="3">
    <source>
        <dbReference type="Proteomes" id="UP000177458"/>
    </source>
</evidence>
<dbReference type="Proteomes" id="UP000177458">
    <property type="component" value="Unassembled WGS sequence"/>
</dbReference>
<feature type="transmembrane region" description="Helical" evidence="1">
    <location>
        <begin position="413"/>
        <end position="442"/>
    </location>
</feature>
<keyword evidence="1" id="KW-0472">Membrane</keyword>
<dbReference type="AlphaFoldDB" id="A0A1F4UZ04"/>
<proteinExistence type="predicted"/>
<evidence type="ECO:0000256" key="1">
    <source>
        <dbReference type="SAM" id="Phobius"/>
    </source>
</evidence>
<feature type="transmembrane region" description="Helical" evidence="1">
    <location>
        <begin position="379"/>
        <end position="401"/>
    </location>
</feature>